<dbReference type="GeneID" id="63818362"/>
<evidence type="ECO:0000313" key="3">
    <source>
        <dbReference type="Proteomes" id="UP000076871"/>
    </source>
</evidence>
<proteinExistence type="predicted"/>
<feature type="compositionally biased region" description="Low complexity" evidence="1">
    <location>
        <begin position="9"/>
        <end position="21"/>
    </location>
</feature>
<protein>
    <submittedName>
        <fullName evidence="2">Uncharacterized protein</fullName>
    </submittedName>
</protein>
<feature type="region of interest" description="Disordered" evidence="1">
    <location>
        <begin position="1"/>
        <end position="43"/>
    </location>
</feature>
<gene>
    <name evidence="2" type="ORF">LAESUDRAFT_143358</name>
</gene>
<dbReference type="RefSeq" id="XP_040764661.1">
    <property type="nucleotide sequence ID" value="XM_040901330.1"/>
</dbReference>
<feature type="region of interest" description="Disordered" evidence="1">
    <location>
        <begin position="57"/>
        <end position="113"/>
    </location>
</feature>
<organism evidence="2 3">
    <name type="scientific">Laetiporus sulphureus 93-53</name>
    <dbReference type="NCBI Taxonomy" id="1314785"/>
    <lineage>
        <taxon>Eukaryota</taxon>
        <taxon>Fungi</taxon>
        <taxon>Dikarya</taxon>
        <taxon>Basidiomycota</taxon>
        <taxon>Agaricomycotina</taxon>
        <taxon>Agaricomycetes</taxon>
        <taxon>Polyporales</taxon>
        <taxon>Laetiporus</taxon>
    </lineage>
</organism>
<feature type="compositionally biased region" description="Basic and acidic residues" evidence="1">
    <location>
        <begin position="103"/>
        <end position="113"/>
    </location>
</feature>
<dbReference type="EMBL" id="KV427622">
    <property type="protein sequence ID" value="KZT06921.1"/>
    <property type="molecule type" value="Genomic_DNA"/>
</dbReference>
<dbReference type="Proteomes" id="UP000076871">
    <property type="component" value="Unassembled WGS sequence"/>
</dbReference>
<name>A0A165EF58_9APHY</name>
<dbReference type="InParanoid" id="A0A165EF58"/>
<evidence type="ECO:0000313" key="2">
    <source>
        <dbReference type="EMBL" id="KZT06921.1"/>
    </source>
</evidence>
<evidence type="ECO:0000256" key="1">
    <source>
        <dbReference type="SAM" id="MobiDB-lite"/>
    </source>
</evidence>
<reference evidence="2 3" key="1">
    <citation type="journal article" date="2016" name="Mol. Biol. Evol.">
        <title>Comparative Genomics of Early-Diverging Mushroom-Forming Fungi Provides Insights into the Origins of Lignocellulose Decay Capabilities.</title>
        <authorList>
            <person name="Nagy L.G."/>
            <person name="Riley R."/>
            <person name="Tritt A."/>
            <person name="Adam C."/>
            <person name="Daum C."/>
            <person name="Floudas D."/>
            <person name="Sun H."/>
            <person name="Yadav J.S."/>
            <person name="Pangilinan J."/>
            <person name="Larsson K.H."/>
            <person name="Matsuura K."/>
            <person name="Barry K."/>
            <person name="Labutti K."/>
            <person name="Kuo R."/>
            <person name="Ohm R.A."/>
            <person name="Bhattacharya S.S."/>
            <person name="Shirouzu T."/>
            <person name="Yoshinaga Y."/>
            <person name="Martin F.M."/>
            <person name="Grigoriev I.V."/>
            <person name="Hibbett D.S."/>
        </authorList>
    </citation>
    <scope>NUCLEOTIDE SEQUENCE [LARGE SCALE GENOMIC DNA]</scope>
    <source>
        <strain evidence="2 3">93-53</strain>
    </source>
</reference>
<keyword evidence="3" id="KW-1185">Reference proteome</keyword>
<accession>A0A165EF58</accession>
<sequence length="113" mass="12319">MQSSSNDKANAPQAPAKASAPLNQPMMPKQPWPPVLLGQPGTWDPNDARIRCIWYSKKKRPPPDPNAWPQNPNALPRAIGGRDVLWDGKPYVHQLPTSDDAESSSKDGGKAKS</sequence>
<dbReference type="AlphaFoldDB" id="A0A165EF58"/>